<protein>
    <submittedName>
        <fullName evidence="3">Flavodoxin family protein</fullName>
    </submittedName>
</protein>
<name>A0A975IYH6_9BACT</name>
<dbReference type="Gene3D" id="3.40.50.360">
    <property type="match status" value="1"/>
</dbReference>
<gene>
    <name evidence="3" type="ORF">KBB96_16220</name>
</gene>
<dbReference type="SUPFAM" id="SSF52218">
    <property type="entry name" value="Flavoproteins"/>
    <property type="match status" value="1"/>
</dbReference>
<dbReference type="EMBL" id="CP073100">
    <property type="protein sequence ID" value="QUE50401.1"/>
    <property type="molecule type" value="Genomic_DNA"/>
</dbReference>
<proteinExistence type="predicted"/>
<dbReference type="AlphaFoldDB" id="A0A975IYH6"/>
<dbReference type="KEGG" id="lamb:KBB96_16220"/>
<organism evidence="3 4">
    <name type="scientific">Luteolibacter ambystomatis</name>
    <dbReference type="NCBI Taxonomy" id="2824561"/>
    <lineage>
        <taxon>Bacteria</taxon>
        <taxon>Pseudomonadati</taxon>
        <taxon>Verrucomicrobiota</taxon>
        <taxon>Verrucomicrobiia</taxon>
        <taxon>Verrucomicrobiales</taxon>
        <taxon>Verrucomicrobiaceae</taxon>
        <taxon>Luteolibacter</taxon>
    </lineage>
</organism>
<dbReference type="InterPro" id="IPR001226">
    <property type="entry name" value="Flavodoxin_CS"/>
</dbReference>
<dbReference type="GO" id="GO:0016020">
    <property type="term" value="C:membrane"/>
    <property type="evidence" value="ECO:0007669"/>
    <property type="project" value="TreeGrafter"/>
</dbReference>
<evidence type="ECO:0000256" key="1">
    <source>
        <dbReference type="ARBA" id="ARBA00001917"/>
    </source>
</evidence>
<dbReference type="InterPro" id="IPR029039">
    <property type="entry name" value="Flavoprotein-like_sf"/>
</dbReference>
<evidence type="ECO:0000259" key="2">
    <source>
        <dbReference type="PROSITE" id="PS50902"/>
    </source>
</evidence>
<dbReference type="InterPro" id="IPR008254">
    <property type="entry name" value="Flavodoxin/NO_synth"/>
</dbReference>
<reference evidence="3" key="1">
    <citation type="submission" date="2021-04" db="EMBL/GenBank/DDBJ databases">
        <title>Luteolibacter sp. 32A isolated from the skin of an Anderson's salamander (Ambystoma andersonii).</title>
        <authorList>
            <person name="Spergser J."/>
            <person name="Busse H.-J."/>
        </authorList>
    </citation>
    <scope>NUCLEOTIDE SEQUENCE</scope>
    <source>
        <strain evidence="3">32A</strain>
    </source>
</reference>
<feature type="domain" description="Flavodoxin-like" evidence="2">
    <location>
        <begin position="3"/>
        <end position="186"/>
    </location>
</feature>
<evidence type="ECO:0000313" key="3">
    <source>
        <dbReference type="EMBL" id="QUE50401.1"/>
    </source>
</evidence>
<keyword evidence="4" id="KW-1185">Reference proteome</keyword>
<evidence type="ECO:0000313" key="4">
    <source>
        <dbReference type="Proteomes" id="UP000676169"/>
    </source>
</evidence>
<dbReference type="Pfam" id="PF03358">
    <property type="entry name" value="FMN_red"/>
    <property type="match status" value="1"/>
</dbReference>
<dbReference type="GO" id="GO:0003955">
    <property type="term" value="F:NAD(P)H dehydrogenase (quinone) activity"/>
    <property type="evidence" value="ECO:0007669"/>
    <property type="project" value="TreeGrafter"/>
</dbReference>
<accession>A0A975IYH6</accession>
<dbReference type="PROSITE" id="PS50902">
    <property type="entry name" value="FLAVODOXIN_LIKE"/>
    <property type="match status" value="1"/>
</dbReference>
<dbReference type="PROSITE" id="PS00201">
    <property type="entry name" value="FLAVODOXIN"/>
    <property type="match status" value="1"/>
</dbReference>
<dbReference type="Proteomes" id="UP000676169">
    <property type="component" value="Chromosome"/>
</dbReference>
<dbReference type="InterPro" id="IPR005025">
    <property type="entry name" value="FMN_Rdtase-like_dom"/>
</dbReference>
<dbReference type="GO" id="GO:0010181">
    <property type="term" value="F:FMN binding"/>
    <property type="evidence" value="ECO:0007669"/>
    <property type="project" value="InterPro"/>
</dbReference>
<dbReference type="PANTHER" id="PTHR30546:SF23">
    <property type="entry name" value="FLAVOPROTEIN-LIKE PROTEIN YCP4-RELATED"/>
    <property type="match status" value="1"/>
</dbReference>
<sequence>MKTAVVYFSGTGNTAKMAEAVLTGAQSVAGIDAEIHAIEGKDIVEGRFTNEALLASLDAADAIIFGSPTYMGGPAAQFKAFADATASRWFGQGWKDKLAAGFTVSNSPSGDKLGTLQYFQILAAQHGMLWVTLGLLPNIEPPGLNRLGSFGGAMGQAGQLELSDLDKATGRVLGERVASVALKLKA</sequence>
<dbReference type="RefSeq" id="WP_211630541.1">
    <property type="nucleotide sequence ID" value="NZ_CP073100.1"/>
</dbReference>
<dbReference type="PANTHER" id="PTHR30546">
    <property type="entry name" value="FLAVODOXIN-RELATED PROTEIN WRBA-RELATED"/>
    <property type="match status" value="1"/>
</dbReference>
<comment type="cofactor">
    <cofactor evidence="1">
        <name>FMN</name>
        <dbReference type="ChEBI" id="CHEBI:58210"/>
    </cofactor>
</comment>
<dbReference type="GO" id="GO:0009055">
    <property type="term" value="F:electron transfer activity"/>
    <property type="evidence" value="ECO:0007669"/>
    <property type="project" value="InterPro"/>
</dbReference>